<evidence type="ECO:0000313" key="4">
    <source>
        <dbReference type="Proteomes" id="UP001605036"/>
    </source>
</evidence>
<comment type="caution">
    <text evidence="3">The sequence shown here is derived from an EMBL/GenBank/DDBJ whole genome shotgun (WGS) entry which is preliminary data.</text>
</comment>
<dbReference type="Gene3D" id="1.20.1160.11">
    <property type="entry name" value="Paired amphipathic helix"/>
    <property type="match status" value="1"/>
</dbReference>
<dbReference type="EMBL" id="JBHFFA010000006">
    <property type="protein sequence ID" value="KAL2621449.1"/>
    <property type="molecule type" value="Genomic_DNA"/>
</dbReference>
<reference evidence="3 4" key="1">
    <citation type="submission" date="2024-09" db="EMBL/GenBank/DDBJ databases">
        <title>Chromosome-scale assembly of Riccia fluitans.</title>
        <authorList>
            <person name="Paukszto L."/>
            <person name="Sawicki J."/>
            <person name="Karawczyk K."/>
            <person name="Piernik-Szablinska J."/>
            <person name="Szczecinska M."/>
            <person name="Mazdziarz M."/>
        </authorList>
    </citation>
    <scope>NUCLEOTIDE SEQUENCE [LARGE SCALE GENOMIC DNA]</scope>
    <source>
        <strain evidence="3">Rf_01</strain>
        <tissue evidence="3">Aerial parts of the thallus</tissue>
    </source>
</reference>
<comment type="subcellular location">
    <subcellularLocation>
        <location evidence="1">Nucleus</location>
    </subcellularLocation>
</comment>
<dbReference type="GO" id="GO:0005634">
    <property type="term" value="C:nucleus"/>
    <property type="evidence" value="ECO:0007669"/>
    <property type="project" value="UniProtKB-SubCell"/>
</dbReference>
<accession>A0ABD1Y3V8</accession>
<dbReference type="InterPro" id="IPR036600">
    <property type="entry name" value="PAH_sf"/>
</dbReference>
<protein>
    <submittedName>
        <fullName evidence="3">Uncharacterized protein</fullName>
    </submittedName>
</protein>
<keyword evidence="4" id="KW-1185">Reference proteome</keyword>
<organism evidence="3 4">
    <name type="scientific">Riccia fluitans</name>
    <dbReference type="NCBI Taxonomy" id="41844"/>
    <lineage>
        <taxon>Eukaryota</taxon>
        <taxon>Viridiplantae</taxon>
        <taxon>Streptophyta</taxon>
        <taxon>Embryophyta</taxon>
        <taxon>Marchantiophyta</taxon>
        <taxon>Marchantiopsida</taxon>
        <taxon>Marchantiidae</taxon>
        <taxon>Marchantiales</taxon>
        <taxon>Ricciaceae</taxon>
        <taxon>Riccia</taxon>
    </lineage>
</organism>
<evidence type="ECO:0000256" key="1">
    <source>
        <dbReference type="ARBA" id="ARBA00004123"/>
    </source>
</evidence>
<dbReference type="Proteomes" id="UP001605036">
    <property type="component" value="Unassembled WGS sequence"/>
</dbReference>
<dbReference type="SUPFAM" id="SSF47762">
    <property type="entry name" value="PAH2 domain"/>
    <property type="match status" value="1"/>
</dbReference>
<name>A0ABD1Y3V8_9MARC</name>
<proteinExistence type="predicted"/>
<dbReference type="AlphaFoldDB" id="A0ABD1Y3V8"/>
<evidence type="ECO:0000256" key="2">
    <source>
        <dbReference type="ARBA" id="ARBA00023242"/>
    </source>
</evidence>
<evidence type="ECO:0000313" key="3">
    <source>
        <dbReference type="EMBL" id="KAL2621449.1"/>
    </source>
</evidence>
<sequence>MVKAMGKAMVKYRVSRWPGPKGGSTDNESKLDEALSYIHTIQEIMGFKAFRQFCRILTAYMLHQINLPTVGSLIKSLFIHQLRFILEFNKYLPRENVIVLDEADPVGGEVLGN</sequence>
<keyword evidence="2" id="KW-0539">Nucleus</keyword>
<gene>
    <name evidence="3" type="ORF">R1flu_001654</name>
</gene>